<proteinExistence type="inferred from homology"/>
<evidence type="ECO:0000256" key="1">
    <source>
        <dbReference type="ARBA" id="ARBA00006847"/>
    </source>
</evidence>
<keyword evidence="4" id="KW-0547">Nucleotide-binding</keyword>
<sequence length="1104" mass="125725">MMVTFVSQCQKKALARTRRVLDAFANRIGDSTWQTVITEEGLIAVKTLLRKTATKNTAVACHWIRSRSRSELVWIVGNRKRFNSEGIVPVNSTQKHMLKNQWENDWHYLPVIKALVAVAALLHDWGKATALFQGKLKSGTRDGDPLRHEWISCLLLNALVKQAGGSDDGWLQLLSIGALDEQVIKRQVVANVAKPLDDFPPIAQLVGWLILSHHRLPLRADPSRDSNQARESLARMLKSIAADWGYQNKFDETQFQKRLPQCFEFPAGLLSQSNAWLKPLQKWCTRLIQAQPQIQELLDNGAYRLVLHHARLCLMLGDHYYSSLDADSKWQTTVDLNANTDKDRKPKQKLDEHLVGVCTQALRISQNLSRFSTEMEPARDIKKLKQKSPSAYQWQDKAVDKIAGFKKQHETLSDKGYGWFIVNMASTGCGKSVANAKIMRALSDDGDSLRFVLALGLRTLTLQTGDEYRNLIGMGKDELAVLIGSSAVQELHNQAKREDQTEPSFEESGSESLELLLGAELNYEAMPTAEFLDAVLHHDKHKAFLYKPVLACTIDHIIAATETRRGGKYILPSLRLLSSDLVIDEVDDFDGKDLIAIGRLIHLAGMLGRKVMISSATIPPALAEGYFHVYQAGWQLHSRFKSAHPQVACAWVDEFATQVQWLERIDGPARYQPYRDAHQAFINKRVEQLLAQPVKRKARIVRCDELLAEKKDQASRQQRYFEIIQKTALELNMQHHTIDAKTGKSVSFGVVRMANIPPCVALSQFLLDADWPEDVAPKVMAYHSRQVLLLRHEQERHLDEVLKRKEKPGEQPRALTDNKLIRQHLDSTSAQQVLFILVATPVEEVGRDHDFDWAVIEPSSYRSIIQMAGRVRRHRAGAVEQPNIAILQYNLKALRQDGKPAYCRPGYEVNSLKLEFHDLCQLVDEAALNVAINAIPRIRQPENLRPNQQLADLEHQVMNQQLAAYQKQGPIHLQAWVAEAWWLTAVPQQLNRFRDSAPDILLYRLWQDGEVGFFAKNERGEFMPYAERSNIKNAPLLSEQGQQRLWLVRDYAASLRGIAEEKPENEQERQMERDSKRYGEITFPENKNQGFYYSDQFGLYPRDI</sequence>
<dbReference type="InterPro" id="IPR038257">
    <property type="entry name" value="CRISPR-assoc_Cas3_HD_sf"/>
</dbReference>
<dbReference type="GO" id="GO:0004386">
    <property type="term" value="F:helicase activity"/>
    <property type="evidence" value="ECO:0007669"/>
    <property type="project" value="UniProtKB-KW"/>
</dbReference>
<keyword evidence="6" id="KW-0347">Helicase</keyword>
<evidence type="ECO:0000256" key="3">
    <source>
        <dbReference type="ARBA" id="ARBA00022723"/>
    </source>
</evidence>
<dbReference type="InterPro" id="IPR048823">
    <property type="entry name" value="Cas3_I-F_Cas2"/>
</dbReference>
<protein>
    <submittedName>
        <fullName evidence="10">Type I-F CRISPR-associated helicase Cas3</fullName>
    </submittedName>
</protein>
<comment type="caution">
    <text evidence="10">The sequence shown here is derived from an EMBL/GenBank/DDBJ whole genome shotgun (WGS) entry which is preliminary data.</text>
</comment>
<evidence type="ECO:0000256" key="6">
    <source>
        <dbReference type="ARBA" id="ARBA00022806"/>
    </source>
</evidence>
<evidence type="ECO:0000256" key="5">
    <source>
        <dbReference type="ARBA" id="ARBA00022801"/>
    </source>
</evidence>
<dbReference type="EMBL" id="LUUJ01000090">
    <property type="protein sequence ID" value="OAI14422.1"/>
    <property type="molecule type" value="Genomic_DNA"/>
</dbReference>
<dbReference type="Pfam" id="PF18019">
    <property type="entry name" value="Cas3_HD"/>
    <property type="match status" value="1"/>
</dbReference>
<dbReference type="RefSeq" id="WP_064041136.1">
    <property type="nucleotide sequence ID" value="NZ_LUUJ01000090.1"/>
</dbReference>
<dbReference type="SUPFAM" id="SSF52540">
    <property type="entry name" value="P-loop containing nucleoside triphosphate hydrolases"/>
    <property type="match status" value="1"/>
</dbReference>
<dbReference type="GO" id="GO:0005524">
    <property type="term" value="F:ATP binding"/>
    <property type="evidence" value="ECO:0007669"/>
    <property type="project" value="UniProtKB-KW"/>
</dbReference>
<name>A0A177N961_9GAMM</name>
<dbReference type="AlphaFoldDB" id="A0A177N961"/>
<dbReference type="Proteomes" id="UP000077857">
    <property type="component" value="Unassembled WGS sequence"/>
</dbReference>
<dbReference type="InterPro" id="IPR013395">
    <property type="entry name" value="CRISPR-assoc_Cas3_yers"/>
</dbReference>
<evidence type="ECO:0000313" key="11">
    <source>
        <dbReference type="Proteomes" id="UP000077857"/>
    </source>
</evidence>
<dbReference type="PROSITE" id="PS51643">
    <property type="entry name" value="HD_CAS3"/>
    <property type="match status" value="1"/>
</dbReference>
<dbReference type="GO" id="GO:0046872">
    <property type="term" value="F:metal ion binding"/>
    <property type="evidence" value="ECO:0007669"/>
    <property type="project" value="UniProtKB-KW"/>
</dbReference>
<dbReference type="InterPro" id="IPR054712">
    <property type="entry name" value="Cas3-like_dom"/>
</dbReference>
<dbReference type="InterPro" id="IPR027417">
    <property type="entry name" value="P-loop_NTPase"/>
</dbReference>
<dbReference type="GO" id="GO:0051607">
    <property type="term" value="P:defense response to virus"/>
    <property type="evidence" value="ECO:0007669"/>
    <property type="project" value="UniProtKB-KW"/>
</dbReference>
<evidence type="ECO:0000256" key="2">
    <source>
        <dbReference type="ARBA" id="ARBA00009046"/>
    </source>
</evidence>
<evidence type="ECO:0000313" key="10">
    <source>
        <dbReference type="EMBL" id="OAI14422.1"/>
    </source>
</evidence>
<keyword evidence="5" id="KW-0378">Hydrolase</keyword>
<organism evidence="10 11">
    <name type="scientific">Methylomonas koyamae</name>
    <dbReference type="NCBI Taxonomy" id="702114"/>
    <lineage>
        <taxon>Bacteria</taxon>
        <taxon>Pseudomonadati</taxon>
        <taxon>Pseudomonadota</taxon>
        <taxon>Gammaproteobacteria</taxon>
        <taxon>Methylococcales</taxon>
        <taxon>Methylococcaceae</taxon>
        <taxon>Methylomonas</taxon>
    </lineage>
</organism>
<dbReference type="NCBIfam" id="TIGR02562">
    <property type="entry name" value="cas3_yersinia"/>
    <property type="match status" value="1"/>
</dbReference>
<evidence type="ECO:0000256" key="7">
    <source>
        <dbReference type="ARBA" id="ARBA00022840"/>
    </source>
</evidence>
<evidence type="ECO:0000259" key="9">
    <source>
        <dbReference type="PROSITE" id="PS51643"/>
    </source>
</evidence>
<evidence type="ECO:0000256" key="8">
    <source>
        <dbReference type="ARBA" id="ARBA00023118"/>
    </source>
</evidence>
<dbReference type="Gene3D" id="1.10.3210.30">
    <property type="match status" value="1"/>
</dbReference>
<reference evidence="10 11" key="1">
    <citation type="submission" date="2016-03" db="EMBL/GenBank/DDBJ databases">
        <authorList>
            <person name="Ploux O."/>
        </authorList>
    </citation>
    <scope>NUCLEOTIDE SEQUENCE [LARGE SCALE GENOMIC DNA]</scope>
    <source>
        <strain evidence="10 11">R-45378</strain>
    </source>
</reference>
<accession>A0A177N961</accession>
<comment type="similarity">
    <text evidence="2">In the central section; belongs to the CRISPR-associated helicase Cas3 family.</text>
</comment>
<dbReference type="InterPro" id="IPR006483">
    <property type="entry name" value="CRISPR-assoc_Cas3_HD"/>
</dbReference>
<dbReference type="OrthoDB" id="220028at2"/>
<keyword evidence="8" id="KW-0051">Antiviral defense</keyword>
<dbReference type="Pfam" id="PF22590">
    <property type="entry name" value="Cas3-like_C_2"/>
    <property type="match status" value="1"/>
</dbReference>
<evidence type="ECO:0000256" key="4">
    <source>
        <dbReference type="ARBA" id="ARBA00022741"/>
    </source>
</evidence>
<dbReference type="Pfam" id="PF21384">
    <property type="entry name" value="Cas3_I-F_Cas2"/>
    <property type="match status" value="1"/>
</dbReference>
<dbReference type="GO" id="GO:0016787">
    <property type="term" value="F:hydrolase activity"/>
    <property type="evidence" value="ECO:0007669"/>
    <property type="project" value="UniProtKB-KW"/>
</dbReference>
<feature type="domain" description="HD Cas3-type" evidence="9">
    <location>
        <begin position="102"/>
        <end position="277"/>
    </location>
</feature>
<gene>
    <name evidence="10" type="ORF">A1507_15400</name>
</gene>
<keyword evidence="7" id="KW-0067">ATP-binding</keyword>
<keyword evidence="3" id="KW-0479">Metal-binding</keyword>
<comment type="similarity">
    <text evidence="1">In the N-terminal section; belongs to the CRISPR-associated nuclease Cas3-HD family.</text>
</comment>